<organism evidence="4 5">
    <name type="scientific">Paracoccus laeviglucosivorans</name>
    <dbReference type="NCBI Taxonomy" id="1197861"/>
    <lineage>
        <taxon>Bacteria</taxon>
        <taxon>Pseudomonadati</taxon>
        <taxon>Pseudomonadota</taxon>
        <taxon>Alphaproteobacteria</taxon>
        <taxon>Rhodobacterales</taxon>
        <taxon>Paracoccaceae</taxon>
        <taxon>Paracoccus</taxon>
    </lineage>
</organism>
<feature type="chain" id="PRO_5021943953" description="Acyl-CoA:diacylglycerol acyltransferase" evidence="3">
    <location>
        <begin position="25"/>
        <end position="303"/>
    </location>
</feature>
<dbReference type="SUPFAM" id="SSF53474">
    <property type="entry name" value="alpha/beta-Hydrolases"/>
    <property type="match status" value="1"/>
</dbReference>
<comment type="similarity">
    <text evidence="1">Belongs to the esterase D family.</text>
</comment>
<name>A0A521EBZ1_9RHOB</name>
<dbReference type="RefSeq" id="WP_142663719.1">
    <property type="nucleotide sequence ID" value="NZ_FXTK01000012.1"/>
</dbReference>
<dbReference type="GO" id="GO:0016788">
    <property type="term" value="F:hydrolase activity, acting on ester bonds"/>
    <property type="evidence" value="ECO:0007669"/>
    <property type="project" value="TreeGrafter"/>
</dbReference>
<dbReference type="Gene3D" id="3.40.50.1820">
    <property type="entry name" value="alpha/beta hydrolase"/>
    <property type="match status" value="1"/>
</dbReference>
<keyword evidence="2" id="KW-0378">Hydrolase</keyword>
<proteinExistence type="inferred from homology"/>
<keyword evidence="5" id="KW-1185">Reference proteome</keyword>
<feature type="signal peptide" evidence="3">
    <location>
        <begin position="1"/>
        <end position="24"/>
    </location>
</feature>
<protein>
    <recommendedName>
        <fullName evidence="6">Acyl-CoA:diacylglycerol acyltransferase</fullName>
    </recommendedName>
</protein>
<dbReference type="PANTHER" id="PTHR40841">
    <property type="entry name" value="SIDEROPHORE TRIACETYLFUSARININE C ESTERASE"/>
    <property type="match status" value="1"/>
</dbReference>
<reference evidence="4 5" key="1">
    <citation type="submission" date="2017-05" db="EMBL/GenBank/DDBJ databases">
        <authorList>
            <person name="Varghese N."/>
            <person name="Submissions S."/>
        </authorList>
    </citation>
    <scope>NUCLEOTIDE SEQUENCE [LARGE SCALE GENOMIC DNA]</scope>
    <source>
        <strain evidence="4 5">DSM 100094</strain>
    </source>
</reference>
<dbReference type="InterPro" id="IPR000801">
    <property type="entry name" value="Esterase-like"/>
</dbReference>
<keyword evidence="3" id="KW-0732">Signal</keyword>
<gene>
    <name evidence="4" type="ORF">SAMN06265221_11275</name>
</gene>
<dbReference type="EMBL" id="FXTK01000012">
    <property type="protein sequence ID" value="SMO81435.1"/>
    <property type="molecule type" value="Genomic_DNA"/>
</dbReference>
<dbReference type="InterPro" id="IPR052558">
    <property type="entry name" value="Siderophore_Hydrolase_D"/>
</dbReference>
<evidence type="ECO:0000313" key="5">
    <source>
        <dbReference type="Proteomes" id="UP000319014"/>
    </source>
</evidence>
<evidence type="ECO:0000313" key="4">
    <source>
        <dbReference type="EMBL" id="SMO81435.1"/>
    </source>
</evidence>
<dbReference type="InterPro" id="IPR029058">
    <property type="entry name" value="AB_hydrolase_fold"/>
</dbReference>
<dbReference type="Pfam" id="PF00756">
    <property type="entry name" value="Esterase"/>
    <property type="match status" value="1"/>
</dbReference>
<dbReference type="Proteomes" id="UP000319014">
    <property type="component" value="Unassembled WGS sequence"/>
</dbReference>
<evidence type="ECO:0008006" key="6">
    <source>
        <dbReference type="Google" id="ProtNLM"/>
    </source>
</evidence>
<dbReference type="PANTHER" id="PTHR40841:SF2">
    <property type="entry name" value="SIDEROPHORE-DEGRADING ESTERASE (EUROFUNG)"/>
    <property type="match status" value="1"/>
</dbReference>
<accession>A0A521EBZ1</accession>
<dbReference type="OrthoDB" id="9784036at2"/>
<sequence length="303" mass="32335">MTYPLSRRGLLAALPLVLATGALAQEQRRRPGDGPAEIIDDPRATTFQIGPSAAPWEILVGMPSVPAPPQGYSAIIAVDGNATFPIFWHHRQMLAPDAPVVLVGVGYPGGHRFDTDRRWNDLTSTAMQPVVPTGERLRGPGDRPTGGREALLMMIERQLLPELGGRVALNADDLTLYGHSLGGLFVLHALFTRPRLFRHFAAADPSTWWNSGEAMREAVAFAGGIAAAGGQLAQPTDLLIARSGGKRRGDTNPQPETPEIVTALSGIGGLRVTYRPHPDESHGSLIAPSAAEAMRQHLGMPQG</sequence>
<dbReference type="AlphaFoldDB" id="A0A521EBZ1"/>
<evidence type="ECO:0000256" key="1">
    <source>
        <dbReference type="ARBA" id="ARBA00005622"/>
    </source>
</evidence>
<evidence type="ECO:0000256" key="3">
    <source>
        <dbReference type="SAM" id="SignalP"/>
    </source>
</evidence>
<evidence type="ECO:0000256" key="2">
    <source>
        <dbReference type="ARBA" id="ARBA00022801"/>
    </source>
</evidence>